<reference evidence="8" key="1">
    <citation type="journal article" date="2020" name="mSystems">
        <title>Genome- and Community-Level Interaction Insights into Carbon Utilization and Element Cycling Functions of Hydrothermarchaeota in Hydrothermal Sediment.</title>
        <authorList>
            <person name="Zhou Z."/>
            <person name="Liu Y."/>
            <person name="Xu W."/>
            <person name="Pan J."/>
            <person name="Luo Z.H."/>
            <person name="Li M."/>
        </authorList>
    </citation>
    <scope>NUCLEOTIDE SEQUENCE [LARGE SCALE GENOMIC DNA]</scope>
    <source>
        <strain evidence="8">SpSt-468</strain>
    </source>
</reference>
<evidence type="ECO:0008006" key="9">
    <source>
        <dbReference type="Google" id="ProtNLM"/>
    </source>
</evidence>
<keyword evidence="4 7" id="KW-1133">Transmembrane helix</keyword>
<protein>
    <recommendedName>
        <fullName evidence="9">Cytosine permease</fullName>
    </recommendedName>
</protein>
<comment type="subcellular location">
    <subcellularLocation>
        <location evidence="1">Membrane</location>
        <topology evidence="1">Multi-pass membrane protein</topology>
    </subcellularLocation>
</comment>
<dbReference type="PANTHER" id="PTHR30618:SF0">
    <property type="entry name" value="PURINE-URACIL PERMEASE NCS1"/>
    <property type="match status" value="1"/>
</dbReference>
<keyword evidence="3 7" id="KW-0812">Transmembrane</keyword>
<evidence type="ECO:0000256" key="4">
    <source>
        <dbReference type="ARBA" id="ARBA00022989"/>
    </source>
</evidence>
<feature type="transmembrane region" description="Helical" evidence="7">
    <location>
        <begin position="216"/>
        <end position="240"/>
    </location>
</feature>
<evidence type="ECO:0000256" key="1">
    <source>
        <dbReference type="ARBA" id="ARBA00004141"/>
    </source>
</evidence>
<gene>
    <name evidence="8" type="ORF">ENS19_00770</name>
</gene>
<comment type="similarity">
    <text evidence="2">Belongs to the purine-cytosine permease (2.A.39) family.</text>
</comment>
<feature type="transmembrane region" description="Helical" evidence="7">
    <location>
        <begin position="373"/>
        <end position="395"/>
    </location>
</feature>
<dbReference type="EMBL" id="DSTX01000001">
    <property type="protein sequence ID" value="HFK19798.1"/>
    <property type="molecule type" value="Genomic_DNA"/>
</dbReference>
<feature type="transmembrane region" description="Helical" evidence="7">
    <location>
        <begin position="154"/>
        <end position="173"/>
    </location>
</feature>
<dbReference type="PANTHER" id="PTHR30618">
    <property type="entry name" value="NCS1 FAMILY PURINE/PYRIMIDINE TRANSPORTER"/>
    <property type="match status" value="1"/>
</dbReference>
<evidence type="ECO:0000313" key="8">
    <source>
        <dbReference type="EMBL" id="HFK19798.1"/>
    </source>
</evidence>
<comment type="caution">
    <text evidence="8">The sequence shown here is derived from an EMBL/GenBank/DDBJ whole genome shotgun (WGS) entry which is preliminary data.</text>
</comment>
<evidence type="ECO:0000256" key="5">
    <source>
        <dbReference type="ARBA" id="ARBA00023136"/>
    </source>
</evidence>
<evidence type="ECO:0000256" key="7">
    <source>
        <dbReference type="SAM" id="Phobius"/>
    </source>
</evidence>
<dbReference type="Gene3D" id="1.10.4160.10">
    <property type="entry name" value="Hydantoin permease"/>
    <property type="match status" value="1"/>
</dbReference>
<organism evidence="8">
    <name type="scientific">Candidatus Methanomethylicus mesodigestus</name>
    <dbReference type="NCBI Taxonomy" id="1867258"/>
    <lineage>
        <taxon>Archaea</taxon>
        <taxon>Thermoproteota</taxon>
        <taxon>Methanosuratincolia</taxon>
        <taxon>Candidatus Methanomethylicales</taxon>
        <taxon>Candidatus Methanomethylicaceae</taxon>
        <taxon>Candidatus Methanomethylicus</taxon>
    </lineage>
</organism>
<sequence length="480" mass="52329">MRCSSLSEEKPITPQGYKENPDLLPVPSSERKYNSLTFTFMMFSMNTCIPMFFLGPIGYSLGLDIWQALVGALVGNLACVVVMYLNGVVGVRYAIPYAVQLRPSFGFIGAKVPVVLRGAAGIVWFGIEAYAGSLALMMIFLAGIGTPTSDVTPLAIRYLPIALLFYVGSFILVMRRGLKGIGRVADFGGPLMLLYFIWLVWFLAGTPEFAPNIPNMFVSTAGYFSLPFLIYLAVQTNWWAPMALNISDLSRGINPKKPHALTTGLILGIVIGQVVGTALGYAAVVLTQTILPQDIILRFAPGALAVGIGLLFAFLAPWSTDVTANSPPLIDLLMDIFKMRWKLAVVVAGVIAFFGAPWWAVESGPAYVDYITTWASNYGILLGPIAGIMFGHFWVTRRKSYDLLKDFYTAGPSGPWYAGGWSKSAYVSLLLTWIICYIIAFPTGQIAYAGPMPFPGGITWYPAVVFSLIFKVVLAKAFKE</sequence>
<dbReference type="InterPro" id="IPR001248">
    <property type="entry name" value="Pur-cyt_permease"/>
</dbReference>
<feature type="transmembrane region" description="Helical" evidence="7">
    <location>
        <begin position="460"/>
        <end position="478"/>
    </location>
</feature>
<feature type="transmembrane region" description="Helical" evidence="7">
    <location>
        <begin position="341"/>
        <end position="361"/>
    </location>
</feature>
<feature type="transmembrane region" description="Helical" evidence="7">
    <location>
        <begin position="185"/>
        <end position="204"/>
    </location>
</feature>
<keyword evidence="5 7" id="KW-0472">Membrane</keyword>
<feature type="transmembrane region" description="Helical" evidence="7">
    <location>
        <begin position="38"/>
        <end position="59"/>
    </location>
</feature>
<feature type="transmembrane region" description="Helical" evidence="7">
    <location>
        <begin position="65"/>
        <end position="93"/>
    </location>
</feature>
<evidence type="ECO:0000256" key="2">
    <source>
        <dbReference type="ARBA" id="ARBA00008974"/>
    </source>
</evidence>
<dbReference type="GO" id="GO:0005886">
    <property type="term" value="C:plasma membrane"/>
    <property type="evidence" value="ECO:0007669"/>
    <property type="project" value="TreeGrafter"/>
</dbReference>
<feature type="transmembrane region" description="Helical" evidence="7">
    <location>
        <begin position="114"/>
        <end position="142"/>
    </location>
</feature>
<dbReference type="AlphaFoldDB" id="A0A7C3J4S2"/>
<feature type="transmembrane region" description="Helical" evidence="7">
    <location>
        <begin position="261"/>
        <end position="283"/>
    </location>
</feature>
<feature type="transmembrane region" description="Helical" evidence="7">
    <location>
        <begin position="295"/>
        <end position="320"/>
    </location>
</feature>
<feature type="region of interest" description="Disordered" evidence="6">
    <location>
        <begin position="1"/>
        <end position="24"/>
    </location>
</feature>
<proteinExistence type="inferred from homology"/>
<evidence type="ECO:0000256" key="6">
    <source>
        <dbReference type="SAM" id="MobiDB-lite"/>
    </source>
</evidence>
<dbReference type="GO" id="GO:0015205">
    <property type="term" value="F:nucleobase transmembrane transporter activity"/>
    <property type="evidence" value="ECO:0007669"/>
    <property type="project" value="TreeGrafter"/>
</dbReference>
<accession>A0A7C3J4S2</accession>
<feature type="transmembrane region" description="Helical" evidence="7">
    <location>
        <begin position="425"/>
        <end position="448"/>
    </location>
</feature>
<evidence type="ECO:0000256" key="3">
    <source>
        <dbReference type="ARBA" id="ARBA00022692"/>
    </source>
</evidence>
<name>A0A7C3J4S2_9CREN</name>
<dbReference type="Pfam" id="PF02133">
    <property type="entry name" value="Transp_cyt_pur"/>
    <property type="match status" value="1"/>
</dbReference>
<dbReference type="InterPro" id="IPR045225">
    <property type="entry name" value="Uracil/uridine/allantoin_perm"/>
</dbReference>